<dbReference type="OrthoDB" id="4367708at2759"/>
<evidence type="ECO:0000313" key="3">
    <source>
        <dbReference type="EMBL" id="KAJ5195765.1"/>
    </source>
</evidence>
<accession>A0A9W9JIY9</accession>
<feature type="signal peptide" evidence="2">
    <location>
        <begin position="1"/>
        <end position="21"/>
    </location>
</feature>
<name>A0A9W9JIY9_9EURO</name>
<organism evidence="3 4">
    <name type="scientific">Penicillium cf. viridicatum</name>
    <dbReference type="NCBI Taxonomy" id="2972119"/>
    <lineage>
        <taxon>Eukaryota</taxon>
        <taxon>Fungi</taxon>
        <taxon>Dikarya</taxon>
        <taxon>Ascomycota</taxon>
        <taxon>Pezizomycotina</taxon>
        <taxon>Eurotiomycetes</taxon>
        <taxon>Eurotiomycetidae</taxon>
        <taxon>Eurotiales</taxon>
        <taxon>Aspergillaceae</taxon>
        <taxon>Penicillium</taxon>
    </lineage>
</organism>
<keyword evidence="2" id="KW-0732">Signal</keyword>
<reference evidence="3" key="1">
    <citation type="submission" date="2022-11" db="EMBL/GenBank/DDBJ databases">
        <authorList>
            <person name="Petersen C."/>
        </authorList>
    </citation>
    <scope>NUCLEOTIDE SEQUENCE</scope>
    <source>
        <strain evidence="3">IBT 20477</strain>
    </source>
</reference>
<gene>
    <name evidence="3" type="ORF">N7449_006244</name>
</gene>
<evidence type="ECO:0000256" key="2">
    <source>
        <dbReference type="SAM" id="SignalP"/>
    </source>
</evidence>
<evidence type="ECO:0000256" key="1">
    <source>
        <dbReference type="SAM" id="Coils"/>
    </source>
</evidence>
<proteinExistence type="predicted"/>
<comment type="caution">
    <text evidence="3">The sequence shown here is derived from an EMBL/GenBank/DDBJ whole genome shotgun (WGS) entry which is preliminary data.</text>
</comment>
<protein>
    <submittedName>
        <fullName evidence="3">Uncharacterized protein</fullName>
    </submittedName>
</protein>
<dbReference type="AlphaFoldDB" id="A0A9W9JIY9"/>
<evidence type="ECO:0000313" key="4">
    <source>
        <dbReference type="Proteomes" id="UP001150942"/>
    </source>
</evidence>
<reference evidence="3" key="2">
    <citation type="journal article" date="2023" name="IMA Fungus">
        <title>Comparative genomic study of the Penicillium genus elucidates a diverse pangenome and 15 lateral gene transfer events.</title>
        <authorList>
            <person name="Petersen C."/>
            <person name="Sorensen T."/>
            <person name="Nielsen M.R."/>
            <person name="Sondergaard T.E."/>
            <person name="Sorensen J.L."/>
            <person name="Fitzpatrick D.A."/>
            <person name="Frisvad J.C."/>
            <person name="Nielsen K.L."/>
        </authorList>
    </citation>
    <scope>NUCLEOTIDE SEQUENCE</scope>
    <source>
        <strain evidence="3">IBT 20477</strain>
    </source>
</reference>
<keyword evidence="1" id="KW-0175">Coiled coil</keyword>
<keyword evidence="4" id="KW-1185">Reference proteome</keyword>
<dbReference type="EMBL" id="JAPQKQ010000005">
    <property type="protein sequence ID" value="KAJ5195765.1"/>
    <property type="molecule type" value="Genomic_DNA"/>
</dbReference>
<dbReference type="Proteomes" id="UP001150942">
    <property type="component" value="Unassembled WGS sequence"/>
</dbReference>
<feature type="coiled-coil region" evidence="1">
    <location>
        <begin position="109"/>
        <end position="136"/>
    </location>
</feature>
<feature type="chain" id="PRO_5040819806" evidence="2">
    <location>
        <begin position="22"/>
        <end position="140"/>
    </location>
</feature>
<sequence>MLRILLRLYLLSTVHIIFVCSHRLCSHRLTHAETELRDLVTQQSVIERVGMAEVITDFRDGSIVTVEWPTLVDIVCKLDRASEELLLSIYVLQIQLTYNSDMNCGCIAQTRAAQTVQEAMNQVNNARDRLTLLVKEKEGG</sequence>